<reference evidence="1 2" key="1">
    <citation type="submission" date="2016-07" db="EMBL/GenBank/DDBJ databases">
        <title>Pervasive Adenine N6-methylation of Active Genes in Fungi.</title>
        <authorList>
            <consortium name="DOE Joint Genome Institute"/>
            <person name="Mondo S.J."/>
            <person name="Dannebaum R.O."/>
            <person name="Kuo R.C."/>
            <person name="Labutti K."/>
            <person name="Haridas S."/>
            <person name="Kuo A."/>
            <person name="Salamov A."/>
            <person name="Ahrendt S.R."/>
            <person name="Lipzen A."/>
            <person name="Sullivan W."/>
            <person name="Andreopoulos W.B."/>
            <person name="Clum A."/>
            <person name="Lindquist E."/>
            <person name="Daum C."/>
            <person name="Ramamoorthy G.K."/>
            <person name="Gryganskyi A."/>
            <person name="Culley D."/>
            <person name="Magnuson J.K."/>
            <person name="James T.Y."/>
            <person name="O'Malley M.A."/>
            <person name="Stajich J.E."/>
            <person name="Spatafora J.W."/>
            <person name="Visel A."/>
            <person name="Grigoriev I.V."/>
        </authorList>
    </citation>
    <scope>NUCLEOTIDE SEQUENCE [LARGE SCALE GENOMIC DNA]</scope>
    <source>
        <strain evidence="1 2">ATCC 12442</strain>
    </source>
</reference>
<evidence type="ECO:0000313" key="2">
    <source>
        <dbReference type="Proteomes" id="UP000193922"/>
    </source>
</evidence>
<organism evidence="1 2">
    <name type="scientific">Linderina pennispora</name>
    <dbReference type="NCBI Taxonomy" id="61395"/>
    <lineage>
        <taxon>Eukaryota</taxon>
        <taxon>Fungi</taxon>
        <taxon>Fungi incertae sedis</taxon>
        <taxon>Zoopagomycota</taxon>
        <taxon>Kickxellomycotina</taxon>
        <taxon>Kickxellomycetes</taxon>
        <taxon>Kickxellales</taxon>
        <taxon>Kickxellaceae</taxon>
        <taxon>Linderina</taxon>
    </lineage>
</organism>
<dbReference type="AlphaFoldDB" id="A0A1Y1WD51"/>
<keyword evidence="2" id="KW-1185">Reference proteome</keyword>
<gene>
    <name evidence="1" type="ORF">DL89DRAFT_125951</name>
</gene>
<protein>
    <submittedName>
        <fullName evidence="1">Uncharacterized protein</fullName>
    </submittedName>
</protein>
<comment type="caution">
    <text evidence="1">The sequence shown here is derived from an EMBL/GenBank/DDBJ whole genome shotgun (WGS) entry which is preliminary data.</text>
</comment>
<evidence type="ECO:0000313" key="1">
    <source>
        <dbReference type="EMBL" id="ORX71450.1"/>
    </source>
</evidence>
<proteinExistence type="predicted"/>
<dbReference type="Proteomes" id="UP000193922">
    <property type="component" value="Unassembled WGS sequence"/>
</dbReference>
<dbReference type="EMBL" id="MCFD01000004">
    <property type="protein sequence ID" value="ORX71450.1"/>
    <property type="molecule type" value="Genomic_DNA"/>
</dbReference>
<dbReference type="GeneID" id="63799917"/>
<dbReference type="RefSeq" id="XP_040744965.1">
    <property type="nucleotide sequence ID" value="XM_040883269.1"/>
</dbReference>
<accession>A0A1Y1WD51</accession>
<name>A0A1Y1WD51_9FUNG</name>
<sequence>MAGADCCCTASLGWSATMPARWRRYDTGSSEVLPTATDRLAYDFCTRIDVLTSAFLAIKLRSLSSVSSSSGSSTSEAATAASCRRCRRSRGRSASRRRATHRLLDQLVDEHRAPADLGQVGQQLQQALVELLDLSGRLQRGRQLAKVQVVGVVLLQERVQLVLTS</sequence>